<evidence type="ECO:0008006" key="4">
    <source>
        <dbReference type="Google" id="ProtNLM"/>
    </source>
</evidence>
<dbReference type="Proteomes" id="UP000317429">
    <property type="component" value="Chromosome"/>
</dbReference>
<organism evidence="2 3">
    <name type="scientific">Pirellulimonas nuda</name>
    <dbReference type="NCBI Taxonomy" id="2528009"/>
    <lineage>
        <taxon>Bacteria</taxon>
        <taxon>Pseudomonadati</taxon>
        <taxon>Planctomycetota</taxon>
        <taxon>Planctomycetia</taxon>
        <taxon>Pirellulales</taxon>
        <taxon>Lacipirellulaceae</taxon>
        <taxon>Pirellulimonas</taxon>
    </lineage>
</organism>
<accession>A0A518D5J7</accession>
<keyword evidence="1" id="KW-0472">Membrane</keyword>
<feature type="transmembrane region" description="Helical" evidence="1">
    <location>
        <begin position="57"/>
        <end position="74"/>
    </location>
</feature>
<dbReference type="AlphaFoldDB" id="A0A518D5J7"/>
<feature type="transmembrane region" description="Helical" evidence="1">
    <location>
        <begin position="111"/>
        <end position="131"/>
    </location>
</feature>
<evidence type="ECO:0000256" key="1">
    <source>
        <dbReference type="SAM" id="Phobius"/>
    </source>
</evidence>
<name>A0A518D5J7_9BACT</name>
<feature type="transmembrane region" description="Helical" evidence="1">
    <location>
        <begin position="137"/>
        <end position="155"/>
    </location>
</feature>
<dbReference type="KEGG" id="pnd:Pla175_00880"/>
<feature type="transmembrane region" description="Helical" evidence="1">
    <location>
        <begin position="33"/>
        <end position="50"/>
    </location>
</feature>
<dbReference type="EMBL" id="CP036291">
    <property type="protein sequence ID" value="QDU86738.1"/>
    <property type="molecule type" value="Genomic_DNA"/>
</dbReference>
<evidence type="ECO:0000313" key="2">
    <source>
        <dbReference type="EMBL" id="QDU86738.1"/>
    </source>
</evidence>
<sequence>MQDFLPWLNSLRPAEMCFCERTLDGFPKHPADTWSNIGPLIAGIAILWVSRGRPAPVRAIGVASVVTALCSALFHASNAYVGEVLDLAGMYAFILSCAATQVYRHRWAGSLTSAIGGFVIAGGFTALAAAFTWAKSPLFAVVLLAVVVVEIFDPAVKHYRSAYAALAWLAGAFAFWVLDYSHVMCDPDNHWLTGHGLWHLMNGPAFWFTYKQFDQSLRDRAAALARA</sequence>
<proteinExistence type="predicted"/>
<keyword evidence="1" id="KW-1133">Transmembrane helix</keyword>
<dbReference type="OrthoDB" id="256847at2"/>
<evidence type="ECO:0000313" key="3">
    <source>
        <dbReference type="Proteomes" id="UP000317429"/>
    </source>
</evidence>
<keyword evidence="1" id="KW-0812">Transmembrane</keyword>
<gene>
    <name evidence="2" type="ORF">Pla175_00880</name>
</gene>
<feature type="transmembrane region" description="Helical" evidence="1">
    <location>
        <begin position="190"/>
        <end position="210"/>
    </location>
</feature>
<protein>
    <recommendedName>
        <fullName evidence="4">Ceramidase</fullName>
    </recommendedName>
</protein>
<reference evidence="2 3" key="1">
    <citation type="submission" date="2019-02" db="EMBL/GenBank/DDBJ databases">
        <title>Deep-cultivation of Planctomycetes and their phenomic and genomic characterization uncovers novel biology.</title>
        <authorList>
            <person name="Wiegand S."/>
            <person name="Jogler M."/>
            <person name="Boedeker C."/>
            <person name="Pinto D."/>
            <person name="Vollmers J."/>
            <person name="Rivas-Marin E."/>
            <person name="Kohn T."/>
            <person name="Peeters S.H."/>
            <person name="Heuer A."/>
            <person name="Rast P."/>
            <person name="Oberbeckmann S."/>
            <person name="Bunk B."/>
            <person name="Jeske O."/>
            <person name="Meyerdierks A."/>
            <person name="Storesund J.E."/>
            <person name="Kallscheuer N."/>
            <person name="Luecker S."/>
            <person name="Lage O.M."/>
            <person name="Pohl T."/>
            <person name="Merkel B.J."/>
            <person name="Hornburger P."/>
            <person name="Mueller R.-W."/>
            <person name="Bruemmer F."/>
            <person name="Labrenz M."/>
            <person name="Spormann A.M."/>
            <person name="Op den Camp H."/>
            <person name="Overmann J."/>
            <person name="Amann R."/>
            <person name="Jetten M.S.M."/>
            <person name="Mascher T."/>
            <person name="Medema M.H."/>
            <person name="Devos D.P."/>
            <person name="Kaster A.-K."/>
            <person name="Ovreas L."/>
            <person name="Rohde M."/>
            <person name="Galperin M.Y."/>
            <person name="Jogler C."/>
        </authorList>
    </citation>
    <scope>NUCLEOTIDE SEQUENCE [LARGE SCALE GENOMIC DNA]</scope>
    <source>
        <strain evidence="2 3">Pla175</strain>
    </source>
</reference>
<feature type="transmembrane region" description="Helical" evidence="1">
    <location>
        <begin position="162"/>
        <end position="178"/>
    </location>
</feature>
<feature type="transmembrane region" description="Helical" evidence="1">
    <location>
        <begin position="80"/>
        <end position="99"/>
    </location>
</feature>
<keyword evidence="3" id="KW-1185">Reference proteome</keyword>
<dbReference type="RefSeq" id="WP_145280236.1">
    <property type="nucleotide sequence ID" value="NZ_CP036291.1"/>
</dbReference>